<evidence type="ECO:0000313" key="1">
    <source>
        <dbReference type="EMBL" id="KRY80865.1"/>
    </source>
</evidence>
<comment type="caution">
    <text evidence="1">The sequence shown here is derived from an EMBL/GenBank/DDBJ whole genome shotgun (WGS) entry which is preliminary data.</text>
</comment>
<organism evidence="1 2">
    <name type="scientific">Trichinella pseudospiralis</name>
    <name type="common">Parasitic roundworm</name>
    <dbReference type="NCBI Taxonomy" id="6337"/>
    <lineage>
        <taxon>Eukaryota</taxon>
        <taxon>Metazoa</taxon>
        <taxon>Ecdysozoa</taxon>
        <taxon>Nematoda</taxon>
        <taxon>Enoplea</taxon>
        <taxon>Dorylaimia</taxon>
        <taxon>Trichinellida</taxon>
        <taxon>Trichinellidae</taxon>
        <taxon>Trichinella</taxon>
    </lineage>
</organism>
<accession>A0A0V1F4W9</accession>
<gene>
    <name evidence="1" type="ORF">T4D_11450</name>
</gene>
<dbReference type="EMBL" id="JYDT01000304">
    <property type="protein sequence ID" value="KRY80865.1"/>
    <property type="molecule type" value="Genomic_DNA"/>
</dbReference>
<evidence type="ECO:0000313" key="2">
    <source>
        <dbReference type="Proteomes" id="UP000054995"/>
    </source>
</evidence>
<dbReference type="AlphaFoldDB" id="A0A0V1F4W9"/>
<keyword evidence="2" id="KW-1185">Reference proteome</keyword>
<protein>
    <submittedName>
        <fullName evidence="1">Uncharacterized protein</fullName>
    </submittedName>
</protein>
<sequence length="76" mass="8962">MNILSLATSQFLTARLACWENDFPHTLQLKGFQSIFCRRVLHIPGVCDFLLFFRFNSCSHLHYVHSTQNHKLRRAK</sequence>
<name>A0A0V1F4W9_TRIPS</name>
<reference evidence="1 2" key="1">
    <citation type="submission" date="2015-01" db="EMBL/GenBank/DDBJ databases">
        <title>Evolution of Trichinella species and genotypes.</title>
        <authorList>
            <person name="Korhonen P.K."/>
            <person name="Edoardo P."/>
            <person name="Giuseppe L.R."/>
            <person name="Gasser R.B."/>
        </authorList>
    </citation>
    <scope>NUCLEOTIDE SEQUENCE [LARGE SCALE GENOMIC DNA]</scope>
    <source>
        <strain evidence="1">ISS470</strain>
    </source>
</reference>
<dbReference type="Proteomes" id="UP000054995">
    <property type="component" value="Unassembled WGS sequence"/>
</dbReference>
<proteinExistence type="predicted"/>